<comment type="caution">
    <text evidence="6">The sequence shown here is derived from an EMBL/GenBank/DDBJ whole genome shotgun (WGS) entry which is preliminary data.</text>
</comment>
<evidence type="ECO:0000256" key="3">
    <source>
        <dbReference type="ARBA" id="ARBA00022833"/>
    </source>
</evidence>
<name>A0AA46ACW5_9AQUI</name>
<dbReference type="EMBL" id="FXTX01000001">
    <property type="protein sequence ID" value="SMP01102.1"/>
    <property type="molecule type" value="Genomic_DNA"/>
</dbReference>
<reference evidence="6" key="1">
    <citation type="submission" date="2017-05" db="EMBL/GenBank/DDBJ databases">
        <authorList>
            <person name="Varghese N."/>
            <person name="Submissions S."/>
        </authorList>
    </citation>
    <scope>NUCLEOTIDE SEQUENCE</scope>
    <source>
        <strain evidence="6">DSM 18763</strain>
    </source>
</reference>
<dbReference type="PANTHER" id="PTHR33823:SF4">
    <property type="entry name" value="GENERAL STRESS PROTEIN 16O"/>
    <property type="match status" value="1"/>
</dbReference>
<feature type="zinc finger region" description="dksA C4-type" evidence="4">
    <location>
        <begin position="86"/>
        <end position="110"/>
    </location>
</feature>
<dbReference type="Gene3D" id="1.20.120.910">
    <property type="entry name" value="DksA, coiled-coil domain"/>
    <property type="match status" value="1"/>
</dbReference>
<dbReference type="InterPro" id="IPR000962">
    <property type="entry name" value="Znf_DskA_TraR"/>
</dbReference>
<keyword evidence="1" id="KW-0479">Metal-binding</keyword>
<evidence type="ECO:0000256" key="4">
    <source>
        <dbReference type="PROSITE-ProRule" id="PRU00510"/>
    </source>
</evidence>
<accession>A0AA46ACW5</accession>
<evidence type="ECO:0000313" key="6">
    <source>
        <dbReference type="EMBL" id="SMP01102.1"/>
    </source>
</evidence>
<evidence type="ECO:0000259" key="5">
    <source>
        <dbReference type="Pfam" id="PF01258"/>
    </source>
</evidence>
<keyword evidence="3" id="KW-0862">Zinc</keyword>
<dbReference type="PANTHER" id="PTHR33823">
    <property type="entry name" value="RNA POLYMERASE-BINDING TRANSCRIPTION FACTOR DKSA-RELATED"/>
    <property type="match status" value="1"/>
</dbReference>
<keyword evidence="2" id="KW-0863">Zinc-finger</keyword>
<organism evidence="6 7">
    <name type="scientific">Venenivibrio stagnispumantis</name>
    <dbReference type="NCBI Taxonomy" id="407998"/>
    <lineage>
        <taxon>Bacteria</taxon>
        <taxon>Pseudomonadati</taxon>
        <taxon>Aquificota</taxon>
        <taxon>Aquificia</taxon>
        <taxon>Aquificales</taxon>
        <taxon>Hydrogenothermaceae</taxon>
        <taxon>Venenivibrio</taxon>
    </lineage>
</organism>
<dbReference type="InterPro" id="IPR037187">
    <property type="entry name" value="DnaK_N"/>
</dbReference>
<dbReference type="Pfam" id="PF01258">
    <property type="entry name" value="zf-dskA_traR"/>
    <property type="match status" value="1"/>
</dbReference>
<dbReference type="PROSITE" id="PS51128">
    <property type="entry name" value="ZF_DKSA_2"/>
    <property type="match status" value="1"/>
</dbReference>
<evidence type="ECO:0000256" key="1">
    <source>
        <dbReference type="ARBA" id="ARBA00022723"/>
    </source>
</evidence>
<keyword evidence="7" id="KW-1185">Reference proteome</keyword>
<gene>
    <name evidence="6" type="ORF">SAMN06264868_101197</name>
</gene>
<protein>
    <submittedName>
        <fullName evidence="6">Transcriptional regulator, TraR/DksA family</fullName>
    </submittedName>
</protein>
<evidence type="ECO:0000256" key="2">
    <source>
        <dbReference type="ARBA" id="ARBA00022771"/>
    </source>
</evidence>
<sequence length="147" mass="17622">MTKEELLEYRKMLLEMKRKILERFFKQEETEHRLTEESQDSRDLEEYAYIDYTEEILGELEDVEIELLRKIDEALERIENGTYGICEVCGKEIEKERLKAIPWTTLCIEHAKEMESQLSTPDTRYKEYFDRLSITENPISEEEAGEL</sequence>
<dbReference type="RefSeq" id="WP_265134942.1">
    <property type="nucleotide sequence ID" value="NZ_FXTX01000001.1"/>
</dbReference>
<proteinExistence type="predicted"/>
<dbReference type="GO" id="GO:0008270">
    <property type="term" value="F:zinc ion binding"/>
    <property type="evidence" value="ECO:0007669"/>
    <property type="project" value="UniProtKB-KW"/>
</dbReference>
<dbReference type="Proteomes" id="UP001157947">
    <property type="component" value="Unassembled WGS sequence"/>
</dbReference>
<dbReference type="SUPFAM" id="SSF57716">
    <property type="entry name" value="Glucocorticoid receptor-like (DNA-binding domain)"/>
    <property type="match status" value="1"/>
</dbReference>
<dbReference type="AlphaFoldDB" id="A0AA46ACW5"/>
<feature type="domain" description="Zinc finger DksA/TraR C4-type" evidence="5">
    <location>
        <begin position="81"/>
        <end position="109"/>
    </location>
</feature>
<dbReference type="SUPFAM" id="SSF109635">
    <property type="entry name" value="DnaK suppressor protein DksA, alpha-hairpin domain"/>
    <property type="match status" value="1"/>
</dbReference>
<evidence type="ECO:0000313" key="7">
    <source>
        <dbReference type="Proteomes" id="UP001157947"/>
    </source>
</evidence>